<organism evidence="3 4">
    <name type="scientific">Natronosporangium hydrolyticum</name>
    <dbReference type="NCBI Taxonomy" id="2811111"/>
    <lineage>
        <taxon>Bacteria</taxon>
        <taxon>Bacillati</taxon>
        <taxon>Actinomycetota</taxon>
        <taxon>Actinomycetes</taxon>
        <taxon>Micromonosporales</taxon>
        <taxon>Micromonosporaceae</taxon>
        <taxon>Natronosporangium</taxon>
    </lineage>
</organism>
<proteinExistence type="predicted"/>
<dbReference type="EMBL" id="CP070499">
    <property type="protein sequence ID" value="QSB15958.1"/>
    <property type="molecule type" value="Genomic_DNA"/>
</dbReference>
<dbReference type="AlphaFoldDB" id="A0A895YPR4"/>
<keyword evidence="4" id="KW-1185">Reference proteome</keyword>
<name>A0A895YPR4_9ACTN</name>
<evidence type="ECO:0000313" key="4">
    <source>
        <dbReference type="Proteomes" id="UP000662857"/>
    </source>
</evidence>
<keyword evidence="1" id="KW-1133">Transmembrane helix</keyword>
<dbReference type="InterPro" id="IPR025403">
    <property type="entry name" value="TgpA-like_C"/>
</dbReference>
<accession>A0A895YPR4</accession>
<evidence type="ECO:0000313" key="3">
    <source>
        <dbReference type="EMBL" id="QSB15958.1"/>
    </source>
</evidence>
<protein>
    <submittedName>
        <fullName evidence="3">DUF4129 domain-containing protein</fullName>
    </submittedName>
</protein>
<gene>
    <name evidence="3" type="ORF">JQS43_06400</name>
</gene>
<evidence type="ECO:0000256" key="1">
    <source>
        <dbReference type="SAM" id="Phobius"/>
    </source>
</evidence>
<evidence type="ECO:0000259" key="2">
    <source>
        <dbReference type="Pfam" id="PF13559"/>
    </source>
</evidence>
<keyword evidence="1" id="KW-0812">Transmembrane</keyword>
<reference evidence="3" key="1">
    <citation type="submission" date="2021-02" db="EMBL/GenBank/DDBJ databases">
        <title>Natrosporangium hydrolyticum gen. nov., sp. nov, a haloalkaliphilic actinobacterium from a soda solonchak soil.</title>
        <authorList>
            <person name="Sorokin D.Y."/>
            <person name="Khijniak T.V."/>
            <person name="Zakharycheva A.P."/>
            <person name="Boueva O.V."/>
            <person name="Ariskina E.V."/>
            <person name="Hahnke R.L."/>
            <person name="Bunk B."/>
            <person name="Sproer C."/>
            <person name="Schumann P."/>
            <person name="Evtushenko L.I."/>
            <person name="Kublanov I.V."/>
        </authorList>
    </citation>
    <scope>NUCLEOTIDE SEQUENCE</scope>
    <source>
        <strain evidence="3">DSM 106523</strain>
    </source>
</reference>
<sequence length="221" mass="25099">MRWWHESVATVGDLVPGGVPVLGVILTLVTVLGTTLWFFYPEWLPRWRRPARQRGDRRRWRWRRRRGTERSGPRWRWRGLWRWGRFRLRWRRRRRTAEPPPAEPAPADELPLTPAAELAVSADQLAAQGRYAEAVRERLRAIVRELVERQVLGYQAGWTVTELAAAGGAAVPAAAAPLAAASETFSRIWYGHRPAGPAEDAAMRNYAAEVTAALSAREVPV</sequence>
<dbReference type="Proteomes" id="UP000662857">
    <property type="component" value="Chromosome"/>
</dbReference>
<feature type="transmembrane region" description="Helical" evidence="1">
    <location>
        <begin position="20"/>
        <end position="40"/>
    </location>
</feature>
<dbReference type="KEGG" id="nhy:JQS43_06400"/>
<dbReference type="Pfam" id="PF13559">
    <property type="entry name" value="DUF4129"/>
    <property type="match status" value="1"/>
</dbReference>
<dbReference type="RefSeq" id="WP_239678149.1">
    <property type="nucleotide sequence ID" value="NZ_CP070499.1"/>
</dbReference>
<feature type="domain" description="Protein-glutamine gamma-glutamyltransferase-like C-terminal" evidence="2">
    <location>
        <begin position="139"/>
        <end position="204"/>
    </location>
</feature>
<keyword evidence="1" id="KW-0472">Membrane</keyword>